<dbReference type="Pfam" id="PF24740">
    <property type="entry name" value="DUF7691"/>
    <property type="match status" value="1"/>
</dbReference>
<evidence type="ECO:0000259" key="1">
    <source>
        <dbReference type="Pfam" id="PF24740"/>
    </source>
</evidence>
<gene>
    <name evidence="2" type="ORF">HF327_017240</name>
</gene>
<name>A0A843BG11_9BURK</name>
<organism evidence="2 3">
    <name type="scientific">Comamonas suwonensis</name>
    <dbReference type="NCBI Taxonomy" id="2606214"/>
    <lineage>
        <taxon>Bacteria</taxon>
        <taxon>Pseudomonadati</taxon>
        <taxon>Pseudomonadota</taxon>
        <taxon>Betaproteobacteria</taxon>
        <taxon>Burkholderiales</taxon>
        <taxon>Comamonadaceae</taxon>
        <taxon>Comamonas</taxon>
    </lineage>
</organism>
<proteinExistence type="predicted"/>
<sequence>MGYYTFAVGVRIKELQAAIGSNDQRLLERVRLGEYFSNYEDVVTDDGKFTLDKALQELIAGRISRPDAGFVYGYALICLSHALGYELPEGSDFKMYVETEFIDALLRGEFGLDDFDITDQLFPDACEWSEVIPQLPEVEDWPSGVYLPLEYLRTLQQRLAGVQITNDQIAAWENGEGTEDDDEDGGELGEEKACAAEHVRNLQANLAFCIEHELDMAWFCH</sequence>
<reference evidence="2" key="1">
    <citation type="submission" date="2020-12" db="EMBL/GenBank/DDBJ databases">
        <title>Comamonas sp. nov., isolated from stream water.</title>
        <authorList>
            <person name="Park K.-H."/>
        </authorList>
    </citation>
    <scope>NUCLEOTIDE SEQUENCE</scope>
    <source>
        <strain evidence="2">EJ-4</strain>
    </source>
</reference>
<feature type="domain" description="DUF7691" evidence="1">
    <location>
        <begin position="1"/>
        <end position="221"/>
    </location>
</feature>
<comment type="caution">
    <text evidence="2">The sequence shown here is derived from an EMBL/GenBank/DDBJ whole genome shotgun (WGS) entry which is preliminary data.</text>
</comment>
<dbReference type="EMBL" id="JABBCQ020000016">
    <property type="protein sequence ID" value="MBI1626238.1"/>
    <property type="molecule type" value="Genomic_DNA"/>
</dbReference>
<evidence type="ECO:0000313" key="2">
    <source>
        <dbReference type="EMBL" id="MBI1626238.1"/>
    </source>
</evidence>
<dbReference type="RefSeq" id="WP_198461567.1">
    <property type="nucleotide sequence ID" value="NZ_JABBCQ020000016.1"/>
</dbReference>
<accession>A0A843BG11</accession>
<protein>
    <recommendedName>
        <fullName evidence="1">DUF7691 domain-containing protein</fullName>
    </recommendedName>
</protein>
<dbReference type="AlphaFoldDB" id="A0A843BG11"/>
<evidence type="ECO:0000313" key="3">
    <source>
        <dbReference type="Proteomes" id="UP000530032"/>
    </source>
</evidence>
<keyword evidence="3" id="KW-1185">Reference proteome</keyword>
<dbReference type="Proteomes" id="UP000530032">
    <property type="component" value="Unassembled WGS sequence"/>
</dbReference>
<dbReference type="InterPro" id="IPR056108">
    <property type="entry name" value="DUF7691"/>
</dbReference>